<proteinExistence type="inferred from homology"/>
<comment type="similarity">
    <text evidence="7">Belongs to the methyl-accepting chemotaxis (MCP) protein family.</text>
</comment>
<keyword evidence="12" id="KW-1185">Reference proteome</keyword>
<sequence>MKRLTFQQKLWLPLAACLLCICVLSLLHAFETRTLRYEERKANLADVDQAALSIVRGLAAAARAGEISQAEAMAEARRVLRHIRYGQDGYVAILGLDGSAVQNPGNPANDGKSMLDFRDPAGRYVFREVASMAASAQGEGYLSYLWLRPGQSAPSAKLSRIVSYQPWGWALVAGVYTDDIDAAFHASLYRALAVTALLCALLAAVVVLVNRSLQRALGGSPEYAVEVARQIAANNLGMAVATAPGDEDSLLHAMKTMQQNLAGMIGAISGSAVTVAAASSQIATGNLDLSARTESQASSLEETAASMEQLTQTVAQNAEHVRQANRLAGEAGDVAHRGGQAVAEVVQTMHAIHASASRIEAITGVIDGIAFQTNLLALNAAVEAARAGEQGKGFAVVAAEVRGLAQRSAAAAREIKTLIDGAVRGIAEGSGKAARAGGTMDEVVASVTRMRTVLAGIGEASSEQSTGIGHVHAAIADMDAATQQNAALVEQAAAAAGSLSDQAGVLAALVGRFRLARQPLRLQGGVR</sequence>
<feature type="transmembrane region" description="Helical" evidence="9">
    <location>
        <begin position="188"/>
        <end position="209"/>
    </location>
</feature>
<dbReference type="PRINTS" id="PR00260">
    <property type="entry name" value="CHEMTRNSDUCR"/>
</dbReference>
<dbReference type="CDD" id="cd18774">
    <property type="entry name" value="PDC2_HK_sensor"/>
    <property type="match status" value="1"/>
</dbReference>
<keyword evidence="4 9" id="KW-0812">Transmembrane</keyword>
<dbReference type="InterPro" id="IPR004089">
    <property type="entry name" value="MCPsignal_dom"/>
</dbReference>
<evidence type="ECO:0000256" key="5">
    <source>
        <dbReference type="ARBA" id="ARBA00022989"/>
    </source>
</evidence>
<dbReference type="SMART" id="SM01049">
    <property type="entry name" value="Cache_2"/>
    <property type="match status" value="1"/>
</dbReference>
<dbReference type="InterPro" id="IPR051310">
    <property type="entry name" value="MCP_chemotaxis"/>
</dbReference>
<dbReference type="FunFam" id="1.10.287.950:FF:000001">
    <property type="entry name" value="Methyl-accepting chemotaxis sensory transducer"/>
    <property type="match status" value="1"/>
</dbReference>
<dbReference type="Pfam" id="PF17200">
    <property type="entry name" value="sCache_2"/>
    <property type="match status" value="1"/>
</dbReference>
<keyword evidence="3" id="KW-0488">Methylation</keyword>
<accession>A0A7X4KKL5</accession>
<dbReference type="PANTHER" id="PTHR43531:SF14">
    <property type="entry name" value="METHYL-ACCEPTING CHEMOTAXIS PROTEIN I-RELATED"/>
    <property type="match status" value="1"/>
</dbReference>
<reference evidence="11 12" key="1">
    <citation type="submission" date="2019-12" db="EMBL/GenBank/DDBJ databases">
        <title>Novel species isolated from a subtropical stream in China.</title>
        <authorList>
            <person name="Lu H."/>
        </authorList>
    </citation>
    <scope>NUCLEOTIDE SEQUENCE [LARGE SCALE GENOMIC DNA]</scope>
    <source>
        <strain evidence="11 12">FT127W</strain>
    </source>
</reference>
<dbReference type="PROSITE" id="PS50111">
    <property type="entry name" value="CHEMOTAXIS_TRANSDUC_2"/>
    <property type="match status" value="1"/>
</dbReference>
<gene>
    <name evidence="11" type="ORF">GTP77_02230</name>
</gene>
<comment type="subcellular location">
    <subcellularLocation>
        <location evidence="1">Cell membrane</location>
        <topology evidence="1">Multi-pass membrane protein</topology>
    </subcellularLocation>
</comment>
<keyword evidence="6 9" id="KW-0472">Membrane</keyword>
<dbReference type="Gene3D" id="1.10.287.950">
    <property type="entry name" value="Methyl-accepting chemotaxis protein"/>
    <property type="match status" value="1"/>
</dbReference>
<dbReference type="SUPFAM" id="SSF58104">
    <property type="entry name" value="Methyl-accepting chemotaxis protein (MCP) signaling domain"/>
    <property type="match status" value="1"/>
</dbReference>
<evidence type="ECO:0000256" key="8">
    <source>
        <dbReference type="PROSITE-ProRule" id="PRU00284"/>
    </source>
</evidence>
<dbReference type="SMART" id="SM00283">
    <property type="entry name" value="MA"/>
    <property type="match status" value="1"/>
</dbReference>
<protein>
    <submittedName>
        <fullName evidence="11">Methyl-accepting chemotaxis protein</fullName>
    </submittedName>
</protein>
<keyword evidence="2" id="KW-1003">Cell membrane</keyword>
<evidence type="ECO:0000259" key="10">
    <source>
        <dbReference type="PROSITE" id="PS50111"/>
    </source>
</evidence>
<evidence type="ECO:0000256" key="7">
    <source>
        <dbReference type="ARBA" id="ARBA00029447"/>
    </source>
</evidence>
<dbReference type="CDD" id="cd11386">
    <property type="entry name" value="MCP_signal"/>
    <property type="match status" value="1"/>
</dbReference>
<dbReference type="GO" id="GO:0004888">
    <property type="term" value="F:transmembrane signaling receptor activity"/>
    <property type="evidence" value="ECO:0007669"/>
    <property type="project" value="InterPro"/>
</dbReference>
<evidence type="ECO:0000256" key="9">
    <source>
        <dbReference type="SAM" id="Phobius"/>
    </source>
</evidence>
<dbReference type="InterPro" id="IPR004090">
    <property type="entry name" value="Chemotax_Me-accpt_rcpt"/>
</dbReference>
<dbReference type="InterPro" id="IPR033480">
    <property type="entry name" value="sCache_2"/>
</dbReference>
<keyword evidence="8" id="KW-0807">Transducer</keyword>
<evidence type="ECO:0000256" key="4">
    <source>
        <dbReference type="ARBA" id="ARBA00022692"/>
    </source>
</evidence>
<dbReference type="RefSeq" id="WP_161070540.1">
    <property type="nucleotide sequence ID" value="NZ_WWCU01000002.1"/>
</dbReference>
<evidence type="ECO:0000256" key="2">
    <source>
        <dbReference type="ARBA" id="ARBA00022475"/>
    </source>
</evidence>
<evidence type="ECO:0000256" key="3">
    <source>
        <dbReference type="ARBA" id="ARBA00022481"/>
    </source>
</evidence>
<dbReference type="AlphaFoldDB" id="A0A7X4KKL5"/>
<comment type="caution">
    <text evidence="11">The sequence shown here is derived from an EMBL/GenBank/DDBJ whole genome shotgun (WGS) entry which is preliminary data.</text>
</comment>
<dbReference type="GO" id="GO:0006935">
    <property type="term" value="P:chemotaxis"/>
    <property type="evidence" value="ECO:0007669"/>
    <property type="project" value="InterPro"/>
</dbReference>
<dbReference type="EMBL" id="WWCU01000002">
    <property type="protein sequence ID" value="MYN06148.1"/>
    <property type="molecule type" value="Genomic_DNA"/>
</dbReference>
<organism evidence="11 12">
    <name type="scientific">Pseudoduganella aquatica</name>
    <dbReference type="NCBI Taxonomy" id="2660641"/>
    <lineage>
        <taxon>Bacteria</taxon>
        <taxon>Pseudomonadati</taxon>
        <taxon>Pseudomonadota</taxon>
        <taxon>Betaproteobacteria</taxon>
        <taxon>Burkholderiales</taxon>
        <taxon>Oxalobacteraceae</taxon>
        <taxon>Telluria group</taxon>
        <taxon>Pseudoduganella</taxon>
    </lineage>
</organism>
<dbReference type="GO" id="GO:0007165">
    <property type="term" value="P:signal transduction"/>
    <property type="evidence" value="ECO:0007669"/>
    <property type="project" value="UniProtKB-KW"/>
</dbReference>
<name>A0A7X4KKL5_9BURK</name>
<feature type="domain" description="Methyl-accepting transducer" evidence="10">
    <location>
        <begin position="271"/>
        <end position="500"/>
    </location>
</feature>
<evidence type="ECO:0000256" key="1">
    <source>
        <dbReference type="ARBA" id="ARBA00004651"/>
    </source>
</evidence>
<evidence type="ECO:0000313" key="12">
    <source>
        <dbReference type="Proteomes" id="UP000450676"/>
    </source>
</evidence>
<dbReference type="Gene3D" id="3.30.450.20">
    <property type="entry name" value="PAS domain"/>
    <property type="match status" value="1"/>
</dbReference>
<evidence type="ECO:0000256" key="6">
    <source>
        <dbReference type="ARBA" id="ARBA00023136"/>
    </source>
</evidence>
<dbReference type="PANTHER" id="PTHR43531">
    <property type="entry name" value="PROTEIN ICFG"/>
    <property type="match status" value="1"/>
</dbReference>
<dbReference type="GO" id="GO:0005886">
    <property type="term" value="C:plasma membrane"/>
    <property type="evidence" value="ECO:0007669"/>
    <property type="project" value="UniProtKB-SubCell"/>
</dbReference>
<dbReference type="Proteomes" id="UP000450676">
    <property type="component" value="Unassembled WGS sequence"/>
</dbReference>
<dbReference type="Pfam" id="PF00015">
    <property type="entry name" value="MCPsignal"/>
    <property type="match status" value="1"/>
</dbReference>
<evidence type="ECO:0000313" key="11">
    <source>
        <dbReference type="EMBL" id="MYN06148.1"/>
    </source>
</evidence>
<keyword evidence="5 9" id="KW-1133">Transmembrane helix</keyword>